<reference evidence="1" key="1">
    <citation type="submission" date="2018-05" db="EMBL/GenBank/DDBJ databases">
        <authorList>
            <person name="Lanie J.A."/>
            <person name="Ng W.-L."/>
            <person name="Kazmierczak K.M."/>
            <person name="Andrzejewski T.M."/>
            <person name="Davidsen T.M."/>
            <person name="Wayne K.J."/>
            <person name="Tettelin H."/>
            <person name="Glass J.I."/>
            <person name="Rusch D."/>
            <person name="Podicherti R."/>
            <person name="Tsui H.-C.T."/>
            <person name="Winkler M.E."/>
        </authorList>
    </citation>
    <scope>NUCLEOTIDE SEQUENCE</scope>
</reference>
<accession>A0A382LS27</accession>
<proteinExistence type="predicted"/>
<dbReference type="AlphaFoldDB" id="A0A382LS27"/>
<organism evidence="1">
    <name type="scientific">marine metagenome</name>
    <dbReference type="NCBI Taxonomy" id="408172"/>
    <lineage>
        <taxon>unclassified sequences</taxon>
        <taxon>metagenomes</taxon>
        <taxon>ecological metagenomes</taxon>
    </lineage>
</organism>
<sequence length="46" mass="5101">MLCLYSAGLNLHQHLFVENSLVGNMLVDNQEAFTVRRNDVGIVVLG</sequence>
<dbReference type="EMBL" id="UINC01088136">
    <property type="protein sequence ID" value="SVC38107.1"/>
    <property type="molecule type" value="Genomic_DNA"/>
</dbReference>
<name>A0A382LS27_9ZZZZ</name>
<protein>
    <submittedName>
        <fullName evidence="1">Uncharacterized protein</fullName>
    </submittedName>
</protein>
<gene>
    <name evidence="1" type="ORF">METZ01_LOCUS290961</name>
</gene>
<evidence type="ECO:0000313" key="1">
    <source>
        <dbReference type="EMBL" id="SVC38107.1"/>
    </source>
</evidence>